<evidence type="ECO:0000256" key="7">
    <source>
        <dbReference type="PROSITE-ProRule" id="PRU00782"/>
    </source>
</evidence>
<dbReference type="Gene3D" id="1.20.120.720">
    <property type="entry name" value="Myosin VI head, motor domain, U50 subdomain"/>
    <property type="match status" value="1"/>
</dbReference>
<dbReference type="GO" id="GO:0000146">
    <property type="term" value="F:microfilament motor activity"/>
    <property type="evidence" value="ECO:0007669"/>
    <property type="project" value="TreeGrafter"/>
</dbReference>
<proteinExistence type="inferred from homology"/>
<evidence type="ECO:0000256" key="9">
    <source>
        <dbReference type="SAM" id="MobiDB-lite"/>
    </source>
</evidence>
<evidence type="ECO:0000313" key="13">
    <source>
        <dbReference type="Proteomes" id="UP001489004"/>
    </source>
</evidence>
<dbReference type="GO" id="GO:0007015">
    <property type="term" value="P:actin filament organization"/>
    <property type="evidence" value="ECO:0007669"/>
    <property type="project" value="TreeGrafter"/>
</dbReference>
<dbReference type="PROSITE" id="PS51456">
    <property type="entry name" value="MYOSIN_MOTOR"/>
    <property type="match status" value="1"/>
</dbReference>
<evidence type="ECO:0000256" key="4">
    <source>
        <dbReference type="ARBA" id="ARBA00023123"/>
    </source>
</evidence>
<evidence type="ECO:0000313" key="12">
    <source>
        <dbReference type="EMBL" id="KAK9829628.1"/>
    </source>
</evidence>
<evidence type="ECO:0000256" key="2">
    <source>
        <dbReference type="ARBA" id="ARBA00022840"/>
    </source>
</evidence>
<feature type="region of interest" description="Actin-binding" evidence="7">
    <location>
        <begin position="608"/>
        <end position="630"/>
    </location>
</feature>
<feature type="region of interest" description="Disordered" evidence="9">
    <location>
        <begin position="1554"/>
        <end position="1583"/>
    </location>
</feature>
<dbReference type="GO" id="GO:0016459">
    <property type="term" value="C:myosin complex"/>
    <property type="evidence" value="ECO:0007669"/>
    <property type="project" value="UniProtKB-KW"/>
</dbReference>
<dbReference type="PROSITE" id="PS50096">
    <property type="entry name" value="IQ"/>
    <property type="match status" value="4"/>
</dbReference>
<evidence type="ECO:0000256" key="1">
    <source>
        <dbReference type="ARBA" id="ARBA00022741"/>
    </source>
</evidence>
<dbReference type="GO" id="GO:0030048">
    <property type="term" value="P:actin filament-based movement"/>
    <property type="evidence" value="ECO:0007669"/>
    <property type="project" value="UniProtKB-ARBA"/>
</dbReference>
<gene>
    <name evidence="12" type="ORF">WJX72_006968</name>
</gene>
<dbReference type="SMART" id="SM00242">
    <property type="entry name" value="MYSc"/>
    <property type="match status" value="1"/>
</dbReference>
<dbReference type="EMBL" id="JALJOR010000001">
    <property type="protein sequence ID" value="KAK9829628.1"/>
    <property type="molecule type" value="Genomic_DNA"/>
</dbReference>
<sequence>MVETEEGSEYKGLKAADCPLQNERDDTVDDLVKSDFLHEPGILHTLRVRYTLDMIYTYSGNILIAANPHKRLRHLYGARMMTQYRGVPLGELSPHVYAIAEQAFTAMMIDEQRQAILISGESGAGKTESAKMVMQYLAHRTAPLQSPEKRSHKPKAGAAEDTAPIEEQVLESNPLLEAFGNAKTVRNDNSSRFGKFVEINFDVAGRVTGAAISTYLLERSRVVSVNSPERSYHIFYQLCAGSSADQRKRYRLECGAQGFSSLNRSETFTLADVDDAEAFRSTLDAMSIIGLSEQDQEAVLSVVAAVLHLSNLRFTQSGSDEAQLADEAARETAAIVASLLQVSPEALVTALTTRAIETMGERIIKSLDAAAANESRDSLAKNLYARLFDWLVAAINRKISALGSGQRSHRTIGILDIYGFESFVENSFEQLCINLANERLQQQFNQHVFKGEQEEYAREGIDWSYVEFIDNQDCLDLLEGPPSQPSLAVFPLIDEACRLPRATYQDLAHTLRTRLADAARFTAPKRPQHGFAVEHYAGRVTYSTTRLLDKNKDFTIAEHAQLLASSASEYIRLLFEERGEVVEAAPAKRGGKSAYKLNSVGARFRKQLQGLMATLNHCQPHYIRCIKPNPESRPGSLAPEYALDQLRAGGVLEAVRIACAGYPTRKPFRPFAQRYAILAGGGRGSFTPLDMAAVSEEEAAEVARRVLQAVKLEGWQIGKTRVFLRAGQLAQLEGARGLRLTASAITIQAVYRGVAARRLLAHARASATKVQAAWRGTLGRRVAAERRREVAATRIQTCWRMHHQRAVYQHQKRERKATIIQSYVRMHLVRTRFRRETEAGKKAAARAEARARRDAAAVTIQKHVRRRAATKKVAALRQEAVKWQTLQAERDSLTAQVAAWRSKYESEASRSSELAASACRLESELAAAHLEAQAARAASLHAGQHWAVEVQDRDVATVEASKVIQLEAAQAAAQAALMAEMALLRRQKGAAEEHAAGLEGQVGELQAHLKAKRSEVDEMLAAAAAKDRENSKLWEQVRAAAEEYHEEFNAKELAIAALTAEAEETRVRMQAEIEKLRTEMEAEVAAVKEAMQRRVEEAVAESESRGSGLRESREKNVHFSARVVSLNARVAQLQKQVKEGQAREKALMEELEASKKAAAAGPQPPPQLRMENGRVTPARTVATLRNLDIPDASPSASTPPQTPDPAVLDREHEACLGLMLAGVVERRLSIVQIQHGLTQADSIGMPVAAWLLGECLLNWALRWRAQEVDMAALRMRDSILSTAETEGLIYQAYMLSTTLALGAFLKVRSIGKRDCSNLFKLGDEMIQFQQLHQLLALSVADMLPVDVSQLLSEDAKRQARQGALRRNSSGAAPDAAPATKSIEGLMNSPWKGLLGGLSNVLETLRGEGAPPPACRAVVYASLRYVDAELLNALVLRRDCCSISAIKALQAGLADVKAWVAYMGSLWCGEVAEAERALEHSGQAVRYLLGGKDDCVRKATKGFDITPDLRRVCPSLTLQQVYKLTEHHHDDWIMGNLGTDTLALLEALKRAVDAQCHSQPPSPASSANGTPFDAGHHFSTPGSRVSMDDEDSLLLDATAAFVLPRKLLTDAARYFVQAPRPYHSAAPGVSLLDRIESVCRRNVQLPRQLRDRPEFAFLQ</sequence>
<dbReference type="InterPro" id="IPR027417">
    <property type="entry name" value="P-loop_NTPase"/>
</dbReference>
<dbReference type="GO" id="GO:0005737">
    <property type="term" value="C:cytoplasm"/>
    <property type="evidence" value="ECO:0007669"/>
    <property type="project" value="TreeGrafter"/>
</dbReference>
<dbReference type="Gene3D" id="1.10.10.820">
    <property type="match status" value="1"/>
</dbReference>
<feature type="coiled-coil region" evidence="8">
    <location>
        <begin position="1041"/>
        <end position="1093"/>
    </location>
</feature>
<dbReference type="InterPro" id="IPR036961">
    <property type="entry name" value="Kinesin_motor_dom_sf"/>
</dbReference>
<feature type="domain" description="Myosin motor" evidence="11">
    <location>
        <begin position="26"/>
        <end position="737"/>
    </location>
</feature>
<evidence type="ECO:0000259" key="10">
    <source>
        <dbReference type="PROSITE" id="PS51126"/>
    </source>
</evidence>
<keyword evidence="6 7" id="KW-0009">Actin-binding</keyword>
<dbReference type="GO" id="GO:0051015">
    <property type="term" value="F:actin filament binding"/>
    <property type="evidence" value="ECO:0007669"/>
    <property type="project" value="TreeGrafter"/>
</dbReference>
<keyword evidence="2 7" id="KW-0067">ATP-binding</keyword>
<evidence type="ECO:0000256" key="5">
    <source>
        <dbReference type="ARBA" id="ARBA00023175"/>
    </source>
</evidence>
<comment type="caution">
    <text evidence="12">The sequence shown here is derived from an EMBL/GenBank/DDBJ whole genome shotgun (WGS) entry which is preliminary data.</text>
</comment>
<feature type="compositionally biased region" description="Polar residues" evidence="9">
    <location>
        <begin position="1555"/>
        <end position="1568"/>
    </location>
</feature>
<dbReference type="Gene3D" id="3.40.850.10">
    <property type="entry name" value="Kinesin motor domain"/>
    <property type="match status" value="1"/>
</dbReference>
<dbReference type="Gene3D" id="6.20.240.20">
    <property type="match status" value="1"/>
</dbReference>
<evidence type="ECO:0000256" key="3">
    <source>
        <dbReference type="ARBA" id="ARBA00023054"/>
    </source>
</evidence>
<dbReference type="InterPro" id="IPR000048">
    <property type="entry name" value="IQ_motif_EF-hand-BS"/>
</dbReference>
<keyword evidence="13" id="KW-1185">Reference proteome</keyword>
<name>A0AAW1R7S7_9CHLO</name>
<dbReference type="PRINTS" id="PR00193">
    <property type="entry name" value="MYOSINHEAVY"/>
</dbReference>
<dbReference type="PANTHER" id="PTHR13140">
    <property type="entry name" value="MYOSIN"/>
    <property type="match status" value="1"/>
</dbReference>
<feature type="domain" description="Dilute" evidence="10">
    <location>
        <begin position="1323"/>
        <end position="1550"/>
    </location>
</feature>
<organism evidence="12 13">
    <name type="scientific">[Myrmecia] bisecta</name>
    <dbReference type="NCBI Taxonomy" id="41462"/>
    <lineage>
        <taxon>Eukaryota</taxon>
        <taxon>Viridiplantae</taxon>
        <taxon>Chlorophyta</taxon>
        <taxon>core chlorophytes</taxon>
        <taxon>Trebouxiophyceae</taxon>
        <taxon>Trebouxiales</taxon>
        <taxon>Trebouxiaceae</taxon>
        <taxon>Myrmecia</taxon>
    </lineage>
</organism>
<evidence type="ECO:0000256" key="8">
    <source>
        <dbReference type="SAM" id="Coils"/>
    </source>
</evidence>
<keyword evidence="3 8" id="KW-0175">Coiled coil</keyword>
<dbReference type="InterPro" id="IPR002710">
    <property type="entry name" value="Dilute_dom"/>
</dbReference>
<feature type="region of interest" description="Disordered" evidence="9">
    <location>
        <begin position="142"/>
        <end position="163"/>
    </location>
</feature>
<comment type="similarity">
    <text evidence="7">Belongs to the TRAFAC class myosin-kinesin ATPase superfamily. Myosin family.</text>
</comment>
<dbReference type="PANTHER" id="PTHR13140:SF781">
    <property type="entry name" value="MYOSIN-15"/>
    <property type="match status" value="1"/>
</dbReference>
<keyword evidence="4 7" id="KW-0518">Myosin</keyword>
<evidence type="ECO:0000259" key="11">
    <source>
        <dbReference type="PROSITE" id="PS51456"/>
    </source>
</evidence>
<evidence type="ECO:0000256" key="6">
    <source>
        <dbReference type="ARBA" id="ARBA00023203"/>
    </source>
</evidence>
<dbReference type="CDD" id="cd23767">
    <property type="entry name" value="IQCD"/>
    <property type="match status" value="1"/>
</dbReference>
<dbReference type="InterPro" id="IPR001609">
    <property type="entry name" value="Myosin_head_motor_dom-like"/>
</dbReference>
<accession>A0AAW1R7S7</accession>
<keyword evidence="1 7" id="KW-0547">Nucleotide-binding</keyword>
<protein>
    <submittedName>
        <fullName evidence="12">Uncharacterized protein</fullName>
    </submittedName>
</protein>
<dbReference type="Pfam" id="PF00612">
    <property type="entry name" value="IQ"/>
    <property type="match status" value="4"/>
</dbReference>
<keyword evidence="5 7" id="KW-0505">Motor protein</keyword>
<reference evidence="12 13" key="1">
    <citation type="journal article" date="2024" name="Nat. Commun.">
        <title>Phylogenomics reveals the evolutionary origins of lichenization in chlorophyte algae.</title>
        <authorList>
            <person name="Puginier C."/>
            <person name="Libourel C."/>
            <person name="Otte J."/>
            <person name="Skaloud P."/>
            <person name="Haon M."/>
            <person name="Grisel S."/>
            <person name="Petersen M."/>
            <person name="Berrin J.G."/>
            <person name="Delaux P.M."/>
            <person name="Dal Grande F."/>
            <person name="Keller J."/>
        </authorList>
    </citation>
    <scope>NUCLEOTIDE SEQUENCE [LARGE SCALE GENOMIC DNA]</scope>
    <source>
        <strain evidence="12 13">SAG 2043</strain>
    </source>
</reference>
<dbReference type="Pfam" id="PF00063">
    <property type="entry name" value="Myosin_head"/>
    <property type="match status" value="1"/>
</dbReference>
<dbReference type="SUPFAM" id="SSF52540">
    <property type="entry name" value="P-loop containing nucleoside triphosphate hydrolases"/>
    <property type="match status" value="1"/>
</dbReference>
<feature type="binding site" evidence="7">
    <location>
        <begin position="120"/>
        <end position="127"/>
    </location>
    <ligand>
        <name>ATP</name>
        <dbReference type="ChEBI" id="CHEBI:30616"/>
    </ligand>
</feature>
<dbReference type="Proteomes" id="UP001489004">
    <property type="component" value="Unassembled WGS sequence"/>
</dbReference>
<dbReference type="SMART" id="SM00015">
    <property type="entry name" value="IQ"/>
    <property type="match status" value="5"/>
</dbReference>
<dbReference type="Gene3D" id="1.20.5.190">
    <property type="match status" value="2"/>
</dbReference>
<dbReference type="GO" id="GO:0005524">
    <property type="term" value="F:ATP binding"/>
    <property type="evidence" value="ECO:0007669"/>
    <property type="project" value="UniProtKB-UniRule"/>
</dbReference>
<feature type="coiled-coil region" evidence="8">
    <location>
        <begin position="1123"/>
        <end position="1150"/>
    </location>
</feature>
<dbReference type="FunFam" id="1.10.10.820:FF:000001">
    <property type="entry name" value="Myosin heavy chain"/>
    <property type="match status" value="1"/>
</dbReference>
<dbReference type="GO" id="GO:0016020">
    <property type="term" value="C:membrane"/>
    <property type="evidence" value="ECO:0007669"/>
    <property type="project" value="TreeGrafter"/>
</dbReference>
<dbReference type="Gene3D" id="1.20.58.530">
    <property type="match status" value="1"/>
</dbReference>
<dbReference type="PROSITE" id="PS51126">
    <property type="entry name" value="DILUTE"/>
    <property type="match status" value="1"/>
</dbReference>
<dbReference type="Pfam" id="PF01843">
    <property type="entry name" value="DIL"/>
    <property type="match status" value="1"/>
</dbReference>